<protein>
    <recommendedName>
        <fullName evidence="6">2-oxoadipate dioxygenase/decarboxylase</fullName>
        <ecNumber evidence="6">1.13.11.93</ecNumber>
    </recommendedName>
    <alternativeName>
        <fullName evidence="7">2-hydroxyglutarate synthase</fullName>
    </alternativeName>
</protein>
<dbReference type="AlphaFoldDB" id="A0A1I6ZTJ5"/>
<accession>A0A1I6ZTJ5</accession>
<reference evidence="8 9" key="1">
    <citation type="submission" date="2016-10" db="EMBL/GenBank/DDBJ databases">
        <authorList>
            <person name="de Groot N.N."/>
        </authorList>
    </citation>
    <scope>NUCLEOTIDE SEQUENCE [LARGE SCALE GENOMIC DNA]</scope>
    <source>
        <strain evidence="8 9">CGMCC 1.6493</strain>
    </source>
</reference>
<dbReference type="Proteomes" id="UP000199594">
    <property type="component" value="Unassembled WGS sequence"/>
</dbReference>
<evidence type="ECO:0000256" key="7">
    <source>
        <dbReference type="ARBA" id="ARBA00035045"/>
    </source>
</evidence>
<dbReference type="InterPro" id="IPR009770">
    <property type="entry name" value="HGLS"/>
</dbReference>
<dbReference type="EMBL" id="FPAQ01000013">
    <property type="protein sequence ID" value="SFT65947.1"/>
    <property type="molecule type" value="Genomic_DNA"/>
</dbReference>
<evidence type="ECO:0000256" key="5">
    <source>
        <dbReference type="ARBA" id="ARBA00035013"/>
    </source>
</evidence>
<sequence>MQREEFVQQLWLDFVHHHPDVGGLRLWPVEAPAEYLAILTLNHGPWAMESLIPTLVRFGYRPQQRYGMADRGLLATLLSAPDHGGWVLLAELQLGALSRQPRESLKALVADADPREARSQALLCHGRAWPMPDWDTYQLLERAHPLAGWLAVMGPRVHHVGFDCQRLGHDFQTLDGQLQQVGLKGSDDRHHGLFPVSPLLDYRFYATRSQRLAFAEGDEHRIGLGGLALVQKQVSANQERAAELLLPHHTRCELT</sequence>
<keyword evidence="3" id="KW-0560">Oxidoreductase</keyword>
<keyword evidence="2" id="KW-0223">Dioxygenase</keyword>
<evidence type="ECO:0000313" key="9">
    <source>
        <dbReference type="Proteomes" id="UP000199594"/>
    </source>
</evidence>
<keyword evidence="4" id="KW-0408">Iron</keyword>
<evidence type="ECO:0000256" key="1">
    <source>
        <dbReference type="ARBA" id="ARBA00001954"/>
    </source>
</evidence>
<comment type="cofactor">
    <cofactor evidence="1">
        <name>Fe(2+)</name>
        <dbReference type="ChEBI" id="CHEBI:29033"/>
    </cofactor>
</comment>
<evidence type="ECO:0000256" key="3">
    <source>
        <dbReference type="ARBA" id="ARBA00023002"/>
    </source>
</evidence>
<dbReference type="Gene3D" id="3.10.180.50">
    <property type="match status" value="1"/>
</dbReference>
<gene>
    <name evidence="8" type="ORF">SAMN04487956_11336</name>
</gene>
<evidence type="ECO:0000313" key="8">
    <source>
        <dbReference type="EMBL" id="SFT65947.1"/>
    </source>
</evidence>
<comment type="similarity">
    <text evidence="5">Belongs to the 2-oxoadipate dioxygenase/decarboxylase family.</text>
</comment>
<evidence type="ECO:0000256" key="4">
    <source>
        <dbReference type="ARBA" id="ARBA00023004"/>
    </source>
</evidence>
<name>A0A1I6ZTJ5_9GAMM</name>
<dbReference type="GO" id="GO:0051213">
    <property type="term" value="F:dioxygenase activity"/>
    <property type="evidence" value="ECO:0007669"/>
    <property type="project" value="UniProtKB-KW"/>
</dbReference>
<proteinExistence type="inferred from homology"/>
<evidence type="ECO:0000256" key="6">
    <source>
        <dbReference type="ARBA" id="ARBA00035023"/>
    </source>
</evidence>
<dbReference type="SMART" id="SM01150">
    <property type="entry name" value="DUF1338"/>
    <property type="match status" value="1"/>
</dbReference>
<dbReference type="RefSeq" id="WP_089848800.1">
    <property type="nucleotide sequence ID" value="NZ_FPAQ01000013.1"/>
</dbReference>
<dbReference type="EC" id="1.13.11.93" evidence="6"/>
<organism evidence="8 9">
    <name type="scientific">Halomonas saccharevitans</name>
    <dbReference type="NCBI Taxonomy" id="416872"/>
    <lineage>
        <taxon>Bacteria</taxon>
        <taxon>Pseudomonadati</taxon>
        <taxon>Pseudomonadota</taxon>
        <taxon>Gammaproteobacteria</taxon>
        <taxon>Oceanospirillales</taxon>
        <taxon>Halomonadaceae</taxon>
        <taxon>Halomonas</taxon>
    </lineage>
</organism>
<evidence type="ECO:0000256" key="2">
    <source>
        <dbReference type="ARBA" id="ARBA00022964"/>
    </source>
</evidence>
<dbReference type="OrthoDB" id="506370at2"/>